<name>A0A2Z2N2U1_9EURY</name>
<evidence type="ECO:0000313" key="1">
    <source>
        <dbReference type="EMBL" id="ASJ14943.1"/>
    </source>
</evidence>
<gene>
    <name evidence="1" type="ORF">A3L10_07280</name>
</gene>
<dbReference type="AlphaFoldDB" id="A0A2Z2N2U1"/>
<evidence type="ECO:0000313" key="2">
    <source>
        <dbReference type="Proteomes" id="UP000250085"/>
    </source>
</evidence>
<organism evidence="1 2">
    <name type="scientific">Thermococcus radiotolerans</name>
    <dbReference type="NCBI Taxonomy" id="187880"/>
    <lineage>
        <taxon>Archaea</taxon>
        <taxon>Methanobacteriati</taxon>
        <taxon>Methanobacteriota</taxon>
        <taxon>Thermococci</taxon>
        <taxon>Thermococcales</taxon>
        <taxon>Thermococcaceae</taxon>
        <taxon>Thermococcus</taxon>
    </lineage>
</organism>
<protein>
    <submittedName>
        <fullName evidence="1">Uncharacterized protein</fullName>
    </submittedName>
</protein>
<proteinExistence type="predicted"/>
<reference evidence="1 2" key="1">
    <citation type="submission" date="2016-04" db="EMBL/GenBank/DDBJ databases">
        <title>Complete genome sequence of Thermococcus radiotolerans type strain EJ2.</title>
        <authorList>
            <person name="Oger P.M."/>
        </authorList>
    </citation>
    <scope>NUCLEOTIDE SEQUENCE [LARGE SCALE GENOMIC DNA]</scope>
    <source>
        <strain evidence="1 2">EJ2</strain>
    </source>
</reference>
<dbReference type="Proteomes" id="UP000250085">
    <property type="component" value="Chromosome"/>
</dbReference>
<dbReference type="KEGG" id="trl:A3L10_07280"/>
<accession>A0A2Z2N2U1</accession>
<keyword evidence="2" id="KW-1185">Reference proteome</keyword>
<dbReference type="EMBL" id="CP015106">
    <property type="protein sequence ID" value="ASJ14943.1"/>
    <property type="molecule type" value="Genomic_DNA"/>
</dbReference>
<sequence>MVESEYCYVPFEIRDLEKFLQERGKKEDWNEFMDKVDEIFSSILEPYEEHIMGCIKETEKLLARYEGDIETYREVSHRLSFLTGELNRTLSTLWHRVVGWEVEEIIKEERWPRRWRIVRRREWLGDLGEQILELLRVYNLRHYISGWLDRRRKTFEDFLSVLFFEKTWKWLLRIISELEHILTKMRKQLKGMNFHEAPTSFSFSIGVGVPPSVSVSYGVGWDL</sequence>